<comment type="caution">
    <text evidence="2">The sequence shown here is derived from an EMBL/GenBank/DDBJ whole genome shotgun (WGS) entry which is preliminary data.</text>
</comment>
<dbReference type="PANTHER" id="PTHR42879:SF2">
    <property type="entry name" value="3-OXOACYL-[ACYL-CARRIER-PROTEIN] REDUCTASE FABG"/>
    <property type="match status" value="1"/>
</dbReference>
<dbReference type="GO" id="GO:0004316">
    <property type="term" value="F:3-oxoacyl-[acyl-carrier-protein] reductase (NADPH) activity"/>
    <property type="evidence" value="ECO:0007669"/>
    <property type="project" value="UniProtKB-EC"/>
</dbReference>
<dbReference type="EC" id="1.1.1.100" evidence="2"/>
<keyword evidence="3" id="KW-1185">Reference proteome</keyword>
<evidence type="ECO:0000313" key="2">
    <source>
        <dbReference type="EMBL" id="MDQ0160175.1"/>
    </source>
</evidence>
<dbReference type="Proteomes" id="UP001224359">
    <property type="component" value="Unassembled WGS sequence"/>
</dbReference>
<keyword evidence="2" id="KW-0560">Oxidoreductase</keyword>
<dbReference type="RefSeq" id="WP_306977224.1">
    <property type="nucleotide sequence ID" value="NZ_JAUSTQ010000009.1"/>
</dbReference>
<sequence length="253" mass="28389">MRHVIVTAGTKGLGRKMTEYFLSLGYSVTATYRTDAERANELIQTFEEEQDRLQVVYLDTMNVSSIRLAVNQAYERFGRIDCLVSNAGPYIFERKKLFDYTEDEWHEMVRGNLDASFYLLKNVLPIMREQKFGRVIFLGFQGVDYSSGWIYRSAFASAKVGLASLMKTVALEEAENQITANMIAPGKIVNEMKEADIVASRDIVDTETPIGRPGTGEDIARTVAYLCDDQSDMITGTVIEVTGGLDVIHKHLS</sequence>
<evidence type="ECO:0000256" key="1">
    <source>
        <dbReference type="ARBA" id="ARBA00006484"/>
    </source>
</evidence>
<evidence type="ECO:0000313" key="3">
    <source>
        <dbReference type="Proteomes" id="UP001224359"/>
    </source>
</evidence>
<dbReference type="PANTHER" id="PTHR42879">
    <property type="entry name" value="3-OXOACYL-(ACYL-CARRIER-PROTEIN) REDUCTASE"/>
    <property type="match status" value="1"/>
</dbReference>
<dbReference type="InterPro" id="IPR002347">
    <property type="entry name" value="SDR_fam"/>
</dbReference>
<dbReference type="SUPFAM" id="SSF51735">
    <property type="entry name" value="NAD(P)-binding Rossmann-fold domains"/>
    <property type="match status" value="1"/>
</dbReference>
<organism evidence="2 3">
    <name type="scientific">Alkalibacillus salilacus</name>
    <dbReference type="NCBI Taxonomy" id="284582"/>
    <lineage>
        <taxon>Bacteria</taxon>
        <taxon>Bacillati</taxon>
        <taxon>Bacillota</taxon>
        <taxon>Bacilli</taxon>
        <taxon>Bacillales</taxon>
        <taxon>Bacillaceae</taxon>
        <taxon>Alkalibacillus</taxon>
    </lineage>
</organism>
<dbReference type="CDD" id="cd05233">
    <property type="entry name" value="SDR_c"/>
    <property type="match status" value="1"/>
</dbReference>
<dbReference type="InterPro" id="IPR036291">
    <property type="entry name" value="NAD(P)-bd_dom_sf"/>
</dbReference>
<name>A0ABT9VH34_9BACI</name>
<dbReference type="PRINTS" id="PR00081">
    <property type="entry name" value="GDHRDH"/>
</dbReference>
<dbReference type="EMBL" id="JAUSTQ010000009">
    <property type="protein sequence ID" value="MDQ0160175.1"/>
    <property type="molecule type" value="Genomic_DNA"/>
</dbReference>
<gene>
    <name evidence="2" type="ORF">J2S77_002177</name>
</gene>
<accession>A0ABT9VH34</accession>
<proteinExistence type="inferred from homology"/>
<comment type="similarity">
    <text evidence="1">Belongs to the short-chain dehydrogenases/reductases (SDR) family.</text>
</comment>
<reference evidence="2 3" key="1">
    <citation type="submission" date="2023-07" db="EMBL/GenBank/DDBJ databases">
        <title>Genomic Encyclopedia of Type Strains, Phase IV (KMG-IV): sequencing the most valuable type-strain genomes for metagenomic binning, comparative biology and taxonomic classification.</title>
        <authorList>
            <person name="Goeker M."/>
        </authorList>
    </citation>
    <scope>NUCLEOTIDE SEQUENCE [LARGE SCALE GENOMIC DNA]</scope>
    <source>
        <strain evidence="2 3">DSM 16460</strain>
    </source>
</reference>
<dbReference type="InterPro" id="IPR050259">
    <property type="entry name" value="SDR"/>
</dbReference>
<dbReference type="Gene3D" id="3.40.50.720">
    <property type="entry name" value="NAD(P)-binding Rossmann-like Domain"/>
    <property type="match status" value="1"/>
</dbReference>
<dbReference type="Pfam" id="PF13561">
    <property type="entry name" value="adh_short_C2"/>
    <property type="match status" value="1"/>
</dbReference>
<protein>
    <submittedName>
        <fullName evidence="2">3-oxoacyl-[acyl-carrier protein] reductase</fullName>
        <ecNumber evidence="2">1.1.1.100</ecNumber>
    </submittedName>
</protein>